<reference evidence="2" key="1">
    <citation type="submission" date="2020-02" db="EMBL/GenBank/DDBJ databases">
        <authorList>
            <person name="Meier V. D."/>
        </authorList>
    </citation>
    <scope>NUCLEOTIDE SEQUENCE</scope>
    <source>
        <strain evidence="2">AVDCRST_MAG08</strain>
    </source>
</reference>
<protein>
    <submittedName>
        <fullName evidence="2">Nicotinamide-nucleotide amidase</fullName>
        <ecNumber evidence="2">3.5.1.42</ecNumber>
    </submittedName>
</protein>
<feature type="non-terminal residue" evidence="2">
    <location>
        <position position="1"/>
    </location>
</feature>
<dbReference type="GO" id="GO:0019159">
    <property type="term" value="F:nicotinamide-nucleotide amidase activity"/>
    <property type="evidence" value="ECO:0007669"/>
    <property type="project" value="UniProtKB-EC"/>
</dbReference>
<dbReference type="AlphaFoldDB" id="A0A6J4HJX5"/>
<proteinExistence type="predicted"/>
<dbReference type="EMBL" id="CADCTG010000085">
    <property type="protein sequence ID" value="CAA9224204.1"/>
    <property type="molecule type" value="Genomic_DNA"/>
</dbReference>
<sequence>AAGRDARRRARPAGRAGRARHDSGHRRELHRRVDRGGADGHPRLLRRGGARLCHLFERGQDGNGGRARRSVRDGGRGERGG</sequence>
<dbReference type="EC" id="3.5.1.42" evidence="2"/>
<feature type="compositionally biased region" description="Basic residues" evidence="1">
    <location>
        <begin position="1"/>
        <end position="12"/>
    </location>
</feature>
<feature type="non-terminal residue" evidence="2">
    <location>
        <position position="81"/>
    </location>
</feature>
<gene>
    <name evidence="2" type="ORF">AVDCRST_MAG08-761</name>
</gene>
<feature type="region of interest" description="Disordered" evidence="1">
    <location>
        <begin position="1"/>
        <end position="81"/>
    </location>
</feature>
<organism evidence="2">
    <name type="scientific">uncultured Acetobacteraceae bacterium</name>
    <dbReference type="NCBI Taxonomy" id="169975"/>
    <lineage>
        <taxon>Bacteria</taxon>
        <taxon>Pseudomonadati</taxon>
        <taxon>Pseudomonadota</taxon>
        <taxon>Alphaproteobacteria</taxon>
        <taxon>Acetobacterales</taxon>
        <taxon>Acetobacteraceae</taxon>
        <taxon>environmental samples</taxon>
    </lineage>
</organism>
<evidence type="ECO:0000256" key="1">
    <source>
        <dbReference type="SAM" id="MobiDB-lite"/>
    </source>
</evidence>
<keyword evidence="2" id="KW-0378">Hydrolase</keyword>
<accession>A0A6J4HJX5</accession>
<feature type="compositionally biased region" description="Basic and acidic residues" evidence="1">
    <location>
        <begin position="70"/>
        <end position="81"/>
    </location>
</feature>
<evidence type="ECO:0000313" key="2">
    <source>
        <dbReference type="EMBL" id="CAA9224204.1"/>
    </source>
</evidence>
<name>A0A6J4HJX5_9PROT</name>